<feature type="transmembrane region" description="Helical" evidence="7">
    <location>
        <begin position="588"/>
        <end position="609"/>
    </location>
</feature>
<protein>
    <recommendedName>
        <fullName evidence="9">HMA domain-containing protein</fullName>
    </recommendedName>
</protein>
<dbReference type="Gene3D" id="2.70.150.10">
    <property type="entry name" value="Calcium-transporting ATPase, cytoplasmic transduction domain A"/>
    <property type="match status" value="1"/>
</dbReference>
<feature type="transmembrane region" description="Helical" evidence="7">
    <location>
        <begin position="813"/>
        <end position="840"/>
    </location>
</feature>
<evidence type="ECO:0000256" key="3">
    <source>
        <dbReference type="ARBA" id="ARBA00022723"/>
    </source>
</evidence>
<dbReference type="CDD" id="cd00371">
    <property type="entry name" value="HMA"/>
    <property type="match status" value="1"/>
</dbReference>
<comment type="similarity">
    <text evidence="7">Belongs to the cation transport ATPase (P-type) (TC 3.A.3) family. Type IB subfamily.</text>
</comment>
<feature type="region of interest" description="Disordered" evidence="8">
    <location>
        <begin position="201"/>
        <end position="247"/>
    </location>
</feature>
<dbReference type="Gene3D" id="3.40.50.1000">
    <property type="entry name" value="HAD superfamily/HAD-like"/>
    <property type="match status" value="1"/>
</dbReference>
<dbReference type="PANTHER" id="PTHR46594">
    <property type="entry name" value="P-TYPE CATION-TRANSPORTING ATPASE"/>
    <property type="match status" value="1"/>
</dbReference>
<dbReference type="EMBL" id="OZ037951">
    <property type="protein sequence ID" value="CAL1715297.1"/>
    <property type="molecule type" value="Genomic_DNA"/>
</dbReference>
<feature type="compositionally biased region" description="Basic and acidic residues" evidence="8">
    <location>
        <begin position="217"/>
        <end position="238"/>
    </location>
</feature>
<evidence type="ECO:0000256" key="5">
    <source>
        <dbReference type="ARBA" id="ARBA00022989"/>
    </source>
</evidence>
<dbReference type="Pfam" id="PF00122">
    <property type="entry name" value="E1-E2_ATPase"/>
    <property type="match status" value="1"/>
</dbReference>
<keyword evidence="11" id="KW-1185">Reference proteome</keyword>
<dbReference type="PROSITE" id="PS50846">
    <property type="entry name" value="HMA_2"/>
    <property type="match status" value="1"/>
</dbReference>
<dbReference type="NCBIfam" id="TIGR01494">
    <property type="entry name" value="ATPase_P-type"/>
    <property type="match status" value="1"/>
</dbReference>
<name>A0ABP1E6X7_9APHY</name>
<dbReference type="InterPro" id="IPR056236">
    <property type="entry name" value="HMA_PCA1"/>
</dbReference>
<sequence length="1177" mass="125587">MAMNRDREAFLLFGARVESEPGCDRPCPDSAYIASTYRAAIRSYSQESREDTPKIAESKQGSSCCDGTACGCDDSCLDQLARAICADDDGHIHDEVKDDNIDKNIETCKCEDTEVNSVAEDGRDVPIASTISSTASVDGDLHSCGLRKRKNIAKPEGLPQVACGEHKSLALSRQRETLALFGCVCKALLARGLESCCVTQSTNKHSHSSSSSRASLLKKDNRRGSCDSERSHHSDGSKSSHSHVSLRIESRNASTGSVDSCCGDSCCAGNRSIRSVQHENDTRSRKSASRQSLDSCCGNSCCGNGGSEVRSSRDVEVQSCCNGGDCCGNRPTSPSVCGNSCCDKESLQEQDIDIEKHTAGISSSIHSSSLNHTILAIKGMTCTGCENKLIRALQAIPTIHHIKTSLVLARAEFDYSGAEEDLRVLIGVIEKRTGFSAEEVVPISSHTLDLTVDPALLEKICLIARPDGVEEVVRINKNTVRISHDPHLIGARDIISAYATFSPKLAPVPKNAALAAGLKHLRYLAFRTVLSALLTIPVLVMTWAPLPDHAKAYSIASLILATIVQTAIAGPFYFSAFKSLFFSKVIETDLLIVLSTTTAYVYSVVAFTFDMLDRPLQSGEFFETSTLLVTLIMLGQLVSAFARHRAIEAISLRSLQQNTAILVHKEGMEEEIDARLLQFRDTFKVLPDSSIITDGIVTQGQSEADESMMTGEALPVFKQVGSTVVAGTSNGPSVLLIKVTRLPGDNTITDIAEMVDDARFSRAKVQEVVDVVCGWFVPIVLALTIVTFIVWIIVGVKVRSQSAGEAAVTAITYAIAVLAVSCPCAIGLAVPMVILIASGVAAKHGLVFKSATTIELARKIDHVVFDKTGTLTKGQLTVVESTLLNESETDVCSAILSLTSSSKHPVARAVAEKLQSEKFISSTEVGNVEVLVGKGIIGSWKGEAISGGNARWLGVEQDPHVQPFIAKGLTTFCVTYHGQLLAVFALSDALRPETPTVISKLLARGIEVSILSGDHPAAVNHIATELGISSENVRAGCLPVDKQAYIRELTKGGRKVLFCGDGTNDAIALAQADIGVHMHEETGSGAGIAASSAADVVLIRPSLSGILTLMELSKVVNRRIVLNFAWSAVYNLVAILFAAGAFVGARIAPAYAGLGEVVSVVPVVLVAIQLKWFKESD</sequence>
<dbReference type="PROSITE" id="PS00154">
    <property type="entry name" value="ATPASE_E1_E2"/>
    <property type="match status" value="1"/>
</dbReference>
<keyword evidence="3 7" id="KW-0479">Metal-binding</keyword>
<dbReference type="InterPro" id="IPR027256">
    <property type="entry name" value="P-typ_ATPase_IB"/>
</dbReference>
<feature type="transmembrane region" description="Helical" evidence="7">
    <location>
        <begin position="552"/>
        <end position="576"/>
    </location>
</feature>
<dbReference type="InterPro" id="IPR008250">
    <property type="entry name" value="ATPase_P-typ_transduc_dom_A_sf"/>
</dbReference>
<evidence type="ECO:0000256" key="2">
    <source>
        <dbReference type="ARBA" id="ARBA00022692"/>
    </source>
</evidence>
<dbReference type="SFLD" id="SFLDS00003">
    <property type="entry name" value="Haloacid_Dehalogenase"/>
    <property type="match status" value="1"/>
</dbReference>
<dbReference type="SUPFAM" id="SSF81665">
    <property type="entry name" value="Calcium ATPase, transmembrane domain M"/>
    <property type="match status" value="1"/>
</dbReference>
<evidence type="ECO:0000313" key="11">
    <source>
        <dbReference type="Proteomes" id="UP001497453"/>
    </source>
</evidence>
<dbReference type="SUPFAM" id="SSF55008">
    <property type="entry name" value="HMA, heavy metal-associated domain"/>
    <property type="match status" value="1"/>
</dbReference>
<keyword evidence="6 7" id="KW-0472">Membrane</keyword>
<dbReference type="InterPro" id="IPR006121">
    <property type="entry name" value="HMA_dom"/>
</dbReference>
<dbReference type="Pfam" id="PF00702">
    <property type="entry name" value="Hydrolase"/>
    <property type="match status" value="1"/>
</dbReference>
<dbReference type="Pfam" id="PF00403">
    <property type="entry name" value="HMA"/>
    <property type="match status" value="1"/>
</dbReference>
<dbReference type="SFLD" id="SFLDG00002">
    <property type="entry name" value="C1.7:_P-type_atpase_like"/>
    <property type="match status" value="1"/>
</dbReference>
<organism evidence="10 11">
    <name type="scientific">Somion occarium</name>
    <dbReference type="NCBI Taxonomy" id="3059160"/>
    <lineage>
        <taxon>Eukaryota</taxon>
        <taxon>Fungi</taxon>
        <taxon>Dikarya</taxon>
        <taxon>Basidiomycota</taxon>
        <taxon>Agaricomycotina</taxon>
        <taxon>Agaricomycetes</taxon>
        <taxon>Polyporales</taxon>
        <taxon>Cerrenaceae</taxon>
        <taxon>Somion</taxon>
    </lineage>
</organism>
<evidence type="ECO:0000256" key="4">
    <source>
        <dbReference type="ARBA" id="ARBA00022967"/>
    </source>
</evidence>
<evidence type="ECO:0000259" key="9">
    <source>
        <dbReference type="PROSITE" id="PS50846"/>
    </source>
</evidence>
<dbReference type="Gene3D" id="3.30.70.100">
    <property type="match status" value="1"/>
</dbReference>
<dbReference type="PANTHER" id="PTHR46594:SF4">
    <property type="entry name" value="P-TYPE CATION-TRANSPORTING ATPASE"/>
    <property type="match status" value="1"/>
</dbReference>
<dbReference type="PRINTS" id="PR00943">
    <property type="entry name" value="CUATPASE"/>
</dbReference>
<gene>
    <name evidence="10" type="ORF">GFSPODELE1_LOCUS10155</name>
</gene>
<dbReference type="InterPro" id="IPR023298">
    <property type="entry name" value="ATPase_P-typ_TM_dom_sf"/>
</dbReference>
<feature type="transmembrane region" description="Helical" evidence="7">
    <location>
        <begin position="768"/>
        <end position="793"/>
    </location>
</feature>
<evidence type="ECO:0000256" key="8">
    <source>
        <dbReference type="SAM" id="MobiDB-lite"/>
    </source>
</evidence>
<dbReference type="Gene3D" id="3.40.1110.10">
    <property type="entry name" value="Calcium-transporting ATPase, cytoplasmic domain N"/>
    <property type="match status" value="1"/>
</dbReference>
<keyword evidence="7" id="KW-0067">ATP-binding</keyword>
<reference evidence="11" key="1">
    <citation type="submission" date="2024-04" db="EMBL/GenBank/DDBJ databases">
        <authorList>
            <person name="Shaw F."/>
            <person name="Minotto A."/>
        </authorList>
    </citation>
    <scope>NUCLEOTIDE SEQUENCE [LARGE SCALE GENOMIC DNA]</scope>
</reference>
<keyword evidence="4" id="KW-1278">Translocase</keyword>
<dbReference type="InterPro" id="IPR044492">
    <property type="entry name" value="P_typ_ATPase_HD_dom"/>
</dbReference>
<dbReference type="InterPro" id="IPR023214">
    <property type="entry name" value="HAD_sf"/>
</dbReference>
<keyword evidence="7" id="KW-0547">Nucleotide-binding</keyword>
<comment type="subcellular location">
    <subcellularLocation>
        <location evidence="1 7">Membrane</location>
    </subcellularLocation>
</comment>
<dbReference type="NCBIfam" id="TIGR01525">
    <property type="entry name" value="ATPase-IB_hvy"/>
    <property type="match status" value="1"/>
</dbReference>
<evidence type="ECO:0000256" key="1">
    <source>
        <dbReference type="ARBA" id="ARBA00004370"/>
    </source>
</evidence>
<dbReference type="InterPro" id="IPR059000">
    <property type="entry name" value="ATPase_P-type_domA"/>
</dbReference>
<evidence type="ECO:0000256" key="6">
    <source>
        <dbReference type="ARBA" id="ARBA00023136"/>
    </source>
</evidence>
<dbReference type="Proteomes" id="UP001497453">
    <property type="component" value="Chromosome 8"/>
</dbReference>
<evidence type="ECO:0000256" key="7">
    <source>
        <dbReference type="RuleBase" id="RU362081"/>
    </source>
</evidence>
<dbReference type="InterPro" id="IPR018303">
    <property type="entry name" value="ATPase_P-typ_P_site"/>
</dbReference>
<dbReference type="InterPro" id="IPR036412">
    <property type="entry name" value="HAD-like_sf"/>
</dbReference>
<dbReference type="SUPFAM" id="SSF81653">
    <property type="entry name" value="Calcium ATPase, transduction domain A"/>
    <property type="match status" value="1"/>
</dbReference>
<feature type="transmembrane region" description="Helical" evidence="7">
    <location>
        <begin position="1120"/>
        <end position="1144"/>
    </location>
</feature>
<feature type="transmembrane region" description="Helical" evidence="7">
    <location>
        <begin position="1150"/>
        <end position="1170"/>
    </location>
</feature>
<dbReference type="SUPFAM" id="SSF56784">
    <property type="entry name" value="HAD-like"/>
    <property type="match status" value="1"/>
</dbReference>
<proteinExistence type="inferred from homology"/>
<dbReference type="PRINTS" id="PR00119">
    <property type="entry name" value="CATATPASE"/>
</dbReference>
<dbReference type="InterPro" id="IPR001757">
    <property type="entry name" value="P_typ_ATPase"/>
</dbReference>
<keyword evidence="2 7" id="KW-0812">Transmembrane</keyword>
<dbReference type="Pfam" id="PF24534">
    <property type="entry name" value="HMA_PCA1"/>
    <property type="match status" value="1"/>
</dbReference>
<feature type="transmembrane region" description="Helical" evidence="7">
    <location>
        <begin position="621"/>
        <end position="642"/>
    </location>
</feature>
<feature type="domain" description="HMA" evidence="9">
    <location>
        <begin position="371"/>
        <end position="438"/>
    </location>
</feature>
<dbReference type="InterPro" id="IPR023299">
    <property type="entry name" value="ATPase_P-typ_cyto_dom_N"/>
</dbReference>
<dbReference type="SFLD" id="SFLDF00027">
    <property type="entry name" value="p-type_atpase"/>
    <property type="match status" value="1"/>
</dbReference>
<dbReference type="InterPro" id="IPR036163">
    <property type="entry name" value="HMA_dom_sf"/>
</dbReference>
<keyword evidence="5 7" id="KW-1133">Transmembrane helix</keyword>
<evidence type="ECO:0000313" key="10">
    <source>
        <dbReference type="EMBL" id="CAL1715297.1"/>
    </source>
</evidence>
<accession>A0ABP1E6X7</accession>
<dbReference type="NCBIfam" id="TIGR01511">
    <property type="entry name" value="ATPase-IB1_Cu"/>
    <property type="match status" value="1"/>
</dbReference>
<feature type="transmembrane region" description="Helical" evidence="7">
    <location>
        <begin position="524"/>
        <end position="546"/>
    </location>
</feature>